<keyword evidence="2" id="KW-1185">Reference proteome</keyword>
<proteinExistence type="predicted"/>
<comment type="caution">
    <text evidence="1">The sequence shown here is derived from an EMBL/GenBank/DDBJ whole genome shotgun (WGS) entry which is preliminary data.</text>
</comment>
<name>A0A4V3G894_9ACTN</name>
<protein>
    <submittedName>
        <fullName evidence="1">Uncharacterized protein</fullName>
    </submittedName>
</protein>
<dbReference type="AlphaFoldDB" id="A0A4V3G894"/>
<gene>
    <name evidence="1" type="ORF">EV650_0876</name>
</gene>
<sequence length="70" mass="7694">MCLMDPMPARYAIRIRGHLGATVLTAFPALESRRRGADTVLTGLLDRSALYGVLAEIEALGLELIEVRRL</sequence>
<reference evidence="1 2" key="1">
    <citation type="submission" date="2019-03" db="EMBL/GenBank/DDBJ databases">
        <title>Genomic Encyclopedia of Type Strains, Phase III (KMG-III): the genomes of soil and plant-associated and newly described type strains.</title>
        <authorList>
            <person name="Whitman W."/>
        </authorList>
    </citation>
    <scope>NUCLEOTIDE SEQUENCE [LARGE SCALE GENOMIC DNA]</scope>
    <source>
        <strain evidence="1 2">VKM Ac-2570</strain>
    </source>
</reference>
<dbReference type="Proteomes" id="UP000295447">
    <property type="component" value="Unassembled WGS sequence"/>
</dbReference>
<accession>A0A4V3G894</accession>
<dbReference type="EMBL" id="SODF01000001">
    <property type="protein sequence ID" value="TDW22044.1"/>
    <property type="molecule type" value="Genomic_DNA"/>
</dbReference>
<organism evidence="1 2">
    <name type="scientific">Kribbella kalugense</name>
    <dbReference type="NCBI Taxonomy" id="2512221"/>
    <lineage>
        <taxon>Bacteria</taxon>
        <taxon>Bacillati</taxon>
        <taxon>Actinomycetota</taxon>
        <taxon>Actinomycetes</taxon>
        <taxon>Propionibacteriales</taxon>
        <taxon>Kribbellaceae</taxon>
        <taxon>Kribbella</taxon>
    </lineage>
</organism>
<evidence type="ECO:0000313" key="2">
    <source>
        <dbReference type="Proteomes" id="UP000295447"/>
    </source>
</evidence>
<evidence type="ECO:0000313" key="1">
    <source>
        <dbReference type="EMBL" id="TDW22044.1"/>
    </source>
</evidence>